<name>A0A6D2I2A8_9BRAS</name>
<evidence type="ECO:0000256" key="1">
    <source>
        <dbReference type="ARBA" id="ARBA00005234"/>
    </source>
</evidence>
<keyword evidence="2" id="KW-0645">Protease</keyword>
<dbReference type="AlphaFoldDB" id="A0A6D2I2A8"/>
<keyword evidence="3" id="KW-0378">Hydrolase</keyword>
<proteinExistence type="inferred from homology"/>
<feature type="domain" description="Ubiquitin-like protease family profile" evidence="5">
    <location>
        <begin position="273"/>
        <end position="442"/>
    </location>
</feature>
<accession>A0A6D2I2A8</accession>
<feature type="compositionally biased region" description="Basic and acidic residues" evidence="4">
    <location>
        <begin position="96"/>
        <end position="106"/>
    </location>
</feature>
<dbReference type="Pfam" id="PF02902">
    <property type="entry name" value="Peptidase_C48"/>
    <property type="match status" value="1"/>
</dbReference>
<dbReference type="GO" id="GO:0006508">
    <property type="term" value="P:proteolysis"/>
    <property type="evidence" value="ECO:0007669"/>
    <property type="project" value="UniProtKB-KW"/>
</dbReference>
<dbReference type="Gene3D" id="3.40.395.10">
    <property type="entry name" value="Adenoviral Proteinase, Chain A"/>
    <property type="match status" value="1"/>
</dbReference>
<dbReference type="PROSITE" id="PS50600">
    <property type="entry name" value="ULP_PROTEASE"/>
    <property type="match status" value="1"/>
</dbReference>
<dbReference type="EMBL" id="CACVBM020000665">
    <property type="protein sequence ID" value="CAA7021857.1"/>
    <property type="molecule type" value="Genomic_DNA"/>
</dbReference>
<comment type="caution">
    <text evidence="6">The sequence shown here is derived from an EMBL/GenBank/DDBJ whole genome shotgun (WGS) entry which is preliminary data.</text>
</comment>
<feature type="compositionally biased region" description="Basic and acidic residues" evidence="4">
    <location>
        <begin position="114"/>
        <end position="125"/>
    </location>
</feature>
<sequence length="483" mass="54239">MAQVSHQPQEDRYSVEARVKRSPEPMPDKPKAPAKPAGKKNSPQTFRTISEVKDELKEWMADQFRTMTEELVEAIRRGGGERCVSKVTEQTSEGGSEMHPENRSENIRANTNGHSEEGEDVRYMDVADEDVSAVNLLGPTGKEGKSLRRSARLKRKDNSVDGSSDLRLLDVSRQITVPKKKRKVQNEGGSSTDSNVDSPSTPNPQLTVHTDQIEIGFSTPDVQIYEVSSPEDSTPEAISPEASHQPLPEKHTPRRVPANVIRDNQWAGRQEQYLPRDRNANTLDQNKHPFFTSYIVTSYPTFKERALNMECDWSPVVERCVTGRGGRAGRPLKSCFLRDVDRVYTVMDWGRTHWVGLVINLLCASIEIYDSYTPFAPSDAEVDQHMEPLLVTLPWVLKRYLKDKFSGTMSTAPYTWTRPDSIYHNGRSGDCGPCALKYLEMHAAGEGVEQMAKLTDADVDAFRAKYAMDTYEEFIGNPEVANG</sequence>
<feature type="compositionally biased region" description="Basic and acidic residues" evidence="4">
    <location>
        <begin position="8"/>
        <end position="31"/>
    </location>
</feature>
<evidence type="ECO:0000313" key="7">
    <source>
        <dbReference type="Proteomes" id="UP000467841"/>
    </source>
</evidence>
<organism evidence="6 7">
    <name type="scientific">Microthlaspi erraticum</name>
    <dbReference type="NCBI Taxonomy" id="1685480"/>
    <lineage>
        <taxon>Eukaryota</taxon>
        <taxon>Viridiplantae</taxon>
        <taxon>Streptophyta</taxon>
        <taxon>Embryophyta</taxon>
        <taxon>Tracheophyta</taxon>
        <taxon>Spermatophyta</taxon>
        <taxon>Magnoliopsida</taxon>
        <taxon>eudicotyledons</taxon>
        <taxon>Gunneridae</taxon>
        <taxon>Pentapetalae</taxon>
        <taxon>rosids</taxon>
        <taxon>malvids</taxon>
        <taxon>Brassicales</taxon>
        <taxon>Brassicaceae</taxon>
        <taxon>Coluteocarpeae</taxon>
        <taxon>Microthlaspi</taxon>
    </lineage>
</organism>
<dbReference type="SUPFAM" id="SSF54001">
    <property type="entry name" value="Cysteine proteinases"/>
    <property type="match status" value="1"/>
</dbReference>
<evidence type="ECO:0000313" key="6">
    <source>
        <dbReference type="EMBL" id="CAA7021857.1"/>
    </source>
</evidence>
<feature type="region of interest" description="Disordered" evidence="4">
    <location>
        <begin position="1"/>
        <end position="47"/>
    </location>
</feature>
<feature type="compositionally biased region" description="Polar residues" evidence="4">
    <location>
        <begin position="187"/>
        <end position="207"/>
    </location>
</feature>
<feature type="compositionally biased region" description="Low complexity" evidence="4">
    <location>
        <begin position="34"/>
        <end position="43"/>
    </location>
</feature>
<dbReference type="GO" id="GO:0008234">
    <property type="term" value="F:cysteine-type peptidase activity"/>
    <property type="evidence" value="ECO:0007669"/>
    <property type="project" value="InterPro"/>
</dbReference>
<evidence type="ECO:0000256" key="4">
    <source>
        <dbReference type="SAM" id="MobiDB-lite"/>
    </source>
</evidence>
<comment type="similarity">
    <text evidence="1">Belongs to the peptidase C48 family.</text>
</comment>
<dbReference type="Proteomes" id="UP000467841">
    <property type="component" value="Unassembled WGS sequence"/>
</dbReference>
<evidence type="ECO:0000256" key="3">
    <source>
        <dbReference type="ARBA" id="ARBA00022801"/>
    </source>
</evidence>
<dbReference type="InterPro" id="IPR003653">
    <property type="entry name" value="Peptidase_C48_C"/>
</dbReference>
<evidence type="ECO:0000259" key="5">
    <source>
        <dbReference type="PROSITE" id="PS50600"/>
    </source>
</evidence>
<evidence type="ECO:0000256" key="2">
    <source>
        <dbReference type="ARBA" id="ARBA00022670"/>
    </source>
</evidence>
<gene>
    <name evidence="6" type="ORF">MERR_LOCUS9092</name>
</gene>
<feature type="region of interest" description="Disordered" evidence="4">
    <location>
        <begin position="83"/>
        <end position="207"/>
    </location>
</feature>
<dbReference type="InterPro" id="IPR038765">
    <property type="entry name" value="Papain-like_cys_pep_sf"/>
</dbReference>
<protein>
    <recommendedName>
        <fullName evidence="5">Ubiquitin-like protease family profile domain-containing protein</fullName>
    </recommendedName>
</protein>
<keyword evidence="7" id="KW-1185">Reference proteome</keyword>
<reference evidence="6" key="1">
    <citation type="submission" date="2020-01" db="EMBL/GenBank/DDBJ databases">
        <authorList>
            <person name="Mishra B."/>
        </authorList>
    </citation>
    <scope>NUCLEOTIDE SEQUENCE [LARGE SCALE GENOMIC DNA]</scope>
</reference>
<feature type="region of interest" description="Disordered" evidence="4">
    <location>
        <begin position="227"/>
        <end position="252"/>
    </location>
</feature>